<organism evidence="1 2">
    <name type="scientific">Pseudodesulfovibrio hydrargyri</name>
    <dbReference type="NCBI Taxonomy" id="2125990"/>
    <lineage>
        <taxon>Bacteria</taxon>
        <taxon>Pseudomonadati</taxon>
        <taxon>Thermodesulfobacteriota</taxon>
        <taxon>Desulfovibrionia</taxon>
        <taxon>Desulfovibrionales</taxon>
        <taxon>Desulfovibrionaceae</taxon>
    </lineage>
</organism>
<dbReference type="EMBL" id="LKAQ01000004">
    <property type="protein sequence ID" value="OIQ50680.1"/>
    <property type="molecule type" value="Genomic_DNA"/>
</dbReference>
<dbReference type="GO" id="GO:0051782">
    <property type="term" value="P:negative regulation of cell division"/>
    <property type="evidence" value="ECO:0007669"/>
    <property type="project" value="TreeGrafter"/>
</dbReference>
<dbReference type="InterPro" id="IPR027417">
    <property type="entry name" value="P-loop_NTPase"/>
</dbReference>
<evidence type="ECO:0000313" key="1">
    <source>
        <dbReference type="EMBL" id="OIQ50680.1"/>
    </source>
</evidence>
<reference evidence="1 2" key="1">
    <citation type="submission" date="2015-09" db="EMBL/GenBank/DDBJ databases">
        <title>Genome of Desulfovibrio dechloracetivorans BerOc1, a mercury methylating strain isolated from highly hydrocarbons and metals contaminated coastal sediments.</title>
        <authorList>
            <person name="Goni Urriza M."/>
            <person name="Gassie C."/>
            <person name="Bouchez O."/>
            <person name="Klopp C."/>
            <person name="Ranchou-Peyruse A."/>
            <person name="Remy G."/>
        </authorList>
    </citation>
    <scope>NUCLEOTIDE SEQUENCE [LARGE SCALE GENOMIC DNA]</scope>
    <source>
        <strain evidence="1 2">BerOc1</strain>
    </source>
</reference>
<dbReference type="RefSeq" id="WP_071546096.1">
    <property type="nucleotide sequence ID" value="NZ_LKAQ01000004.1"/>
</dbReference>
<dbReference type="GO" id="GO:0005524">
    <property type="term" value="F:ATP binding"/>
    <property type="evidence" value="ECO:0007669"/>
    <property type="project" value="TreeGrafter"/>
</dbReference>
<accession>A0A1J5N7A8</accession>
<dbReference type="OrthoDB" id="9768734at2"/>
<name>A0A1J5N7A8_9BACT</name>
<dbReference type="InterPro" id="IPR050625">
    <property type="entry name" value="ParA/MinD_ATPase"/>
</dbReference>
<dbReference type="AlphaFoldDB" id="A0A1J5N7A8"/>
<dbReference type="PANTHER" id="PTHR43384">
    <property type="entry name" value="SEPTUM SITE-DETERMINING PROTEIN MIND HOMOLOG, CHLOROPLASTIC-RELATED"/>
    <property type="match status" value="1"/>
</dbReference>
<comment type="caution">
    <text evidence="1">The sequence shown here is derived from an EMBL/GenBank/DDBJ whole genome shotgun (WGS) entry which is preliminary data.</text>
</comment>
<dbReference type="Gene3D" id="3.40.50.300">
    <property type="entry name" value="P-loop containing nucleotide triphosphate hydrolases"/>
    <property type="match status" value="1"/>
</dbReference>
<dbReference type="GO" id="GO:0009898">
    <property type="term" value="C:cytoplasmic side of plasma membrane"/>
    <property type="evidence" value="ECO:0007669"/>
    <property type="project" value="TreeGrafter"/>
</dbReference>
<proteinExistence type="predicted"/>
<protein>
    <recommendedName>
        <fullName evidence="3">Septum site-determining protein MinD</fullName>
    </recommendedName>
</protein>
<evidence type="ECO:0008006" key="3">
    <source>
        <dbReference type="Google" id="ProtNLM"/>
    </source>
</evidence>
<dbReference type="SUPFAM" id="SSF52540">
    <property type="entry name" value="P-loop containing nucleoside triphosphate hydrolases"/>
    <property type="match status" value="1"/>
</dbReference>
<evidence type="ECO:0000313" key="2">
    <source>
        <dbReference type="Proteomes" id="UP000181901"/>
    </source>
</evidence>
<dbReference type="PANTHER" id="PTHR43384:SF13">
    <property type="entry name" value="SLR0110 PROTEIN"/>
    <property type="match status" value="1"/>
</dbReference>
<dbReference type="GO" id="GO:0016887">
    <property type="term" value="F:ATP hydrolysis activity"/>
    <property type="evidence" value="ECO:0007669"/>
    <property type="project" value="TreeGrafter"/>
</dbReference>
<dbReference type="Proteomes" id="UP000181901">
    <property type="component" value="Unassembled WGS sequence"/>
</dbReference>
<gene>
    <name evidence="1" type="ORF">BerOc1_02621</name>
</gene>
<dbReference type="GO" id="GO:0005829">
    <property type="term" value="C:cytosol"/>
    <property type="evidence" value="ECO:0007669"/>
    <property type="project" value="TreeGrafter"/>
</dbReference>
<keyword evidence="2" id="KW-1185">Reference proteome</keyword>
<sequence length="397" mass="43286">MNNRVIPISLAVIDKEQRDRLERMIGANPMVRLVGEDAEEMGVLIYEPGDTVEEDMPHIIHALESGQAEDVYLAGDVADPEILIRAMRSGIREYLKFPLDENDLRAAVMRTAMRLSLVVDDGDKGRIFTVMGCKPGVGTTTLAVNTACALNERAPGRTVLLDLRPPLGEIPYFLDLKYEYSWGDLVADISRLDATYLRSVVTEHESGLHVLPGPVSGERPDEHSLFLILEQLRHSYDFVVVDAATPGEDELPKEAELANLILVAMQLSLPCLARVSRLADSLGGQDPDADRRMRLVATRVARNGSIGLPEAAEVLGREIPWSIPEDGETVLSAINQGTPLVQAYPKSVSAKAVQALVADLAPKARKSPKRLSLPFSSLFRRKGKESGANENLAGAAL</sequence>